<dbReference type="PANTHER" id="PTHR13832">
    <property type="entry name" value="PROTEIN PHOSPHATASE 2C"/>
    <property type="match status" value="1"/>
</dbReference>
<evidence type="ECO:0000313" key="2">
    <source>
        <dbReference type="EMBL" id="KAJ0214462.1"/>
    </source>
</evidence>
<dbReference type="InterPro" id="IPR036457">
    <property type="entry name" value="PPM-type-like_dom_sf"/>
</dbReference>
<evidence type="ECO:0000259" key="1">
    <source>
        <dbReference type="PROSITE" id="PS51746"/>
    </source>
</evidence>
<dbReference type="Pfam" id="PF00481">
    <property type="entry name" value="PP2C"/>
    <property type="match status" value="1"/>
</dbReference>
<dbReference type="EMBL" id="NBSK02000004">
    <property type="protein sequence ID" value="KAJ0214462.1"/>
    <property type="molecule type" value="Genomic_DNA"/>
</dbReference>
<dbReference type="InterPro" id="IPR001932">
    <property type="entry name" value="PPM-type_phosphatase-like_dom"/>
</dbReference>
<evidence type="ECO:0000313" key="3">
    <source>
        <dbReference type="Proteomes" id="UP000235145"/>
    </source>
</evidence>
<dbReference type="AlphaFoldDB" id="A0A9R1VV35"/>
<organism evidence="2 3">
    <name type="scientific">Lactuca sativa</name>
    <name type="common">Garden lettuce</name>
    <dbReference type="NCBI Taxonomy" id="4236"/>
    <lineage>
        <taxon>Eukaryota</taxon>
        <taxon>Viridiplantae</taxon>
        <taxon>Streptophyta</taxon>
        <taxon>Embryophyta</taxon>
        <taxon>Tracheophyta</taxon>
        <taxon>Spermatophyta</taxon>
        <taxon>Magnoliopsida</taxon>
        <taxon>eudicotyledons</taxon>
        <taxon>Gunneridae</taxon>
        <taxon>Pentapetalae</taxon>
        <taxon>asterids</taxon>
        <taxon>campanulids</taxon>
        <taxon>Asterales</taxon>
        <taxon>Asteraceae</taxon>
        <taxon>Cichorioideae</taxon>
        <taxon>Cichorieae</taxon>
        <taxon>Lactucinae</taxon>
        <taxon>Lactuca</taxon>
    </lineage>
</organism>
<keyword evidence="3" id="KW-1185">Reference proteome</keyword>
<gene>
    <name evidence="2" type="ORF">LSAT_V11C400172970</name>
</gene>
<dbReference type="SUPFAM" id="SSF81606">
    <property type="entry name" value="PP2C-like"/>
    <property type="match status" value="1"/>
</dbReference>
<accession>A0A9R1VV35</accession>
<feature type="domain" description="PPM-type phosphatase" evidence="1">
    <location>
        <begin position="1"/>
        <end position="93"/>
    </location>
</feature>
<dbReference type="Proteomes" id="UP000235145">
    <property type="component" value="Unassembled WGS sequence"/>
</dbReference>
<dbReference type="InterPro" id="IPR015655">
    <property type="entry name" value="PP2C"/>
</dbReference>
<dbReference type="PROSITE" id="PS51746">
    <property type="entry name" value="PPM_2"/>
    <property type="match status" value="1"/>
</dbReference>
<dbReference type="GO" id="GO:0004722">
    <property type="term" value="F:protein serine/threonine phosphatase activity"/>
    <property type="evidence" value="ECO:0007669"/>
    <property type="project" value="InterPro"/>
</dbReference>
<comment type="caution">
    <text evidence="2">The sequence shown here is derived from an EMBL/GenBank/DDBJ whole genome shotgun (WGS) entry which is preliminary data.</text>
</comment>
<reference evidence="2 3" key="1">
    <citation type="journal article" date="2017" name="Nat. Commun.">
        <title>Genome assembly with in vitro proximity ligation data and whole-genome triplication in lettuce.</title>
        <authorList>
            <person name="Reyes-Chin-Wo S."/>
            <person name="Wang Z."/>
            <person name="Yang X."/>
            <person name="Kozik A."/>
            <person name="Arikit S."/>
            <person name="Song C."/>
            <person name="Xia L."/>
            <person name="Froenicke L."/>
            <person name="Lavelle D.O."/>
            <person name="Truco M.J."/>
            <person name="Xia R."/>
            <person name="Zhu S."/>
            <person name="Xu C."/>
            <person name="Xu H."/>
            <person name="Xu X."/>
            <person name="Cox K."/>
            <person name="Korf I."/>
            <person name="Meyers B.C."/>
            <person name="Michelmore R.W."/>
        </authorList>
    </citation>
    <scope>NUCLEOTIDE SEQUENCE [LARGE SCALE GENOMIC DNA]</scope>
    <source>
        <strain evidence="3">cv. Salinas</strain>
        <tissue evidence="2">Seedlings</tissue>
    </source>
</reference>
<proteinExistence type="predicted"/>
<dbReference type="Gene3D" id="3.60.40.10">
    <property type="entry name" value="PPM-type phosphatase domain"/>
    <property type="match status" value="1"/>
</dbReference>
<dbReference type="PANTHER" id="PTHR13832:SF620">
    <property type="entry name" value="PROTEIN PHOSPHATASE 2C 13-RELATED"/>
    <property type="match status" value="1"/>
</dbReference>
<protein>
    <recommendedName>
        <fullName evidence="1">PPM-type phosphatase domain-containing protein</fullName>
    </recommendedName>
</protein>
<name>A0A9R1VV35_LACSA</name>
<sequence length="93" mass="10394">MRVEESGVYTEDGHLNCELAVMQALGGWHMKLPIEVRQMVLSEDDEFMIIGCDGIWDVVSNQEAVGVATSYGLQYPQITETEIVFDVLKGELD</sequence>